<gene>
    <name evidence="1" type="ORF">O3P69_017539</name>
</gene>
<dbReference type="Proteomes" id="UP001487740">
    <property type="component" value="Unassembled WGS sequence"/>
</dbReference>
<evidence type="ECO:0000313" key="2">
    <source>
        <dbReference type="Proteomes" id="UP001487740"/>
    </source>
</evidence>
<accession>A0AAW0TWY5</accession>
<organism evidence="1 2">
    <name type="scientific">Scylla paramamosain</name>
    <name type="common">Mud crab</name>
    <dbReference type="NCBI Taxonomy" id="85552"/>
    <lineage>
        <taxon>Eukaryota</taxon>
        <taxon>Metazoa</taxon>
        <taxon>Ecdysozoa</taxon>
        <taxon>Arthropoda</taxon>
        <taxon>Crustacea</taxon>
        <taxon>Multicrustacea</taxon>
        <taxon>Malacostraca</taxon>
        <taxon>Eumalacostraca</taxon>
        <taxon>Eucarida</taxon>
        <taxon>Decapoda</taxon>
        <taxon>Pleocyemata</taxon>
        <taxon>Brachyura</taxon>
        <taxon>Eubrachyura</taxon>
        <taxon>Portunoidea</taxon>
        <taxon>Portunidae</taxon>
        <taxon>Portuninae</taxon>
        <taxon>Scylla</taxon>
    </lineage>
</organism>
<name>A0AAW0TWY5_SCYPA</name>
<evidence type="ECO:0000313" key="1">
    <source>
        <dbReference type="EMBL" id="KAK8391985.1"/>
    </source>
</evidence>
<dbReference type="EMBL" id="JARAKH010000023">
    <property type="protein sequence ID" value="KAK8391985.1"/>
    <property type="molecule type" value="Genomic_DNA"/>
</dbReference>
<dbReference type="PROSITE" id="PS51257">
    <property type="entry name" value="PROKAR_LIPOPROTEIN"/>
    <property type="match status" value="1"/>
</dbReference>
<comment type="caution">
    <text evidence="1">The sequence shown here is derived from an EMBL/GenBank/DDBJ whole genome shotgun (WGS) entry which is preliminary data.</text>
</comment>
<protein>
    <submittedName>
        <fullName evidence="1">Uncharacterized protein</fullName>
    </submittedName>
</protein>
<proteinExistence type="predicted"/>
<dbReference type="AlphaFoldDB" id="A0AAW0TWY5"/>
<keyword evidence="2" id="KW-1185">Reference proteome</keyword>
<reference evidence="1 2" key="1">
    <citation type="submission" date="2023-03" db="EMBL/GenBank/DDBJ databases">
        <title>High-quality genome of Scylla paramamosain provides insights in environmental adaptation.</title>
        <authorList>
            <person name="Zhang L."/>
        </authorList>
    </citation>
    <scope>NUCLEOTIDE SEQUENCE [LARGE SCALE GENOMIC DNA]</scope>
    <source>
        <strain evidence="1">LZ_2023a</strain>
        <tissue evidence="1">Muscle</tissue>
    </source>
</reference>
<sequence>MIRLNFYVWSGGAGCFVTTSPKQLEEGCGVGSAAELMPFEGGDTESRRGKPWETSVAQQQKSHWNLVTDWWWGLQEPTFSL</sequence>